<evidence type="ECO:0000256" key="1">
    <source>
        <dbReference type="SAM" id="MobiDB-lite"/>
    </source>
</evidence>
<gene>
    <name evidence="2" type="ORF">PANT1444_LOCUS8931</name>
</gene>
<dbReference type="AlphaFoldDB" id="A0A7S0HJV7"/>
<feature type="region of interest" description="Disordered" evidence="1">
    <location>
        <begin position="31"/>
        <end position="88"/>
    </location>
</feature>
<organism evidence="2">
    <name type="scientific">Phaeocystis antarctica</name>
    <dbReference type="NCBI Taxonomy" id="33657"/>
    <lineage>
        <taxon>Eukaryota</taxon>
        <taxon>Haptista</taxon>
        <taxon>Haptophyta</taxon>
        <taxon>Prymnesiophyceae</taxon>
        <taxon>Phaeocystales</taxon>
        <taxon>Phaeocystaceae</taxon>
        <taxon>Phaeocystis</taxon>
    </lineage>
</organism>
<sequence>MLAMCSTSRCKPLENIALSAAGNGLVELAARRDSEPSPAQPRLLAFEPDDGRPTDGDSEVGSVGSLDGVEAADNRDFDDEAEAPEQQGRCLRVAPTVLGDTECHVPLEQVTYEDWDHQGWAPSVAYPADIPPAVFAAAAEDEEAEGDEAGVPGKMSGWKGARDLMGLGDCQHVYCEKCDLNLTQDNDGCKVTSMALADRVQRVLAKHEKLHQAKPWSDRRSSAGASWSPWSLA</sequence>
<feature type="compositionally biased region" description="Polar residues" evidence="1">
    <location>
        <begin position="223"/>
        <end position="233"/>
    </location>
</feature>
<feature type="compositionally biased region" description="Basic and acidic residues" evidence="1">
    <location>
        <begin position="208"/>
        <end position="221"/>
    </location>
</feature>
<name>A0A7S0HJV7_9EUKA</name>
<accession>A0A7S0HJV7</accession>
<feature type="region of interest" description="Disordered" evidence="1">
    <location>
        <begin position="208"/>
        <end position="233"/>
    </location>
</feature>
<proteinExistence type="predicted"/>
<dbReference type="EMBL" id="HBEP01015697">
    <property type="protein sequence ID" value="CAD8485511.1"/>
    <property type="molecule type" value="Transcribed_RNA"/>
</dbReference>
<reference evidence="2" key="1">
    <citation type="submission" date="2021-01" db="EMBL/GenBank/DDBJ databases">
        <authorList>
            <person name="Corre E."/>
            <person name="Pelletier E."/>
            <person name="Niang G."/>
            <person name="Scheremetjew M."/>
            <person name="Finn R."/>
            <person name="Kale V."/>
            <person name="Holt S."/>
            <person name="Cochrane G."/>
            <person name="Meng A."/>
            <person name="Brown T."/>
            <person name="Cohen L."/>
        </authorList>
    </citation>
    <scope>NUCLEOTIDE SEQUENCE</scope>
    <source>
        <strain evidence="2">CCMP1374</strain>
    </source>
</reference>
<protein>
    <submittedName>
        <fullName evidence="2">Uncharacterized protein</fullName>
    </submittedName>
</protein>
<evidence type="ECO:0000313" key="2">
    <source>
        <dbReference type="EMBL" id="CAD8485511.1"/>
    </source>
</evidence>